<proteinExistence type="predicted"/>
<gene>
    <name evidence="2" type="ordered locus">BAMF_0931</name>
</gene>
<protein>
    <submittedName>
        <fullName evidence="2">Uncharacterized protein</fullName>
    </submittedName>
</protein>
<feature type="transmembrane region" description="Helical" evidence="1">
    <location>
        <begin position="7"/>
        <end position="24"/>
    </location>
</feature>
<feature type="transmembrane region" description="Helical" evidence="1">
    <location>
        <begin position="30"/>
        <end position="47"/>
    </location>
</feature>
<dbReference type="Proteomes" id="UP000006562">
    <property type="component" value="Chromosome"/>
</dbReference>
<name>A0A9P1JFW1_BACAS</name>
<evidence type="ECO:0000313" key="3">
    <source>
        <dbReference type="Proteomes" id="UP000006562"/>
    </source>
</evidence>
<organism evidence="2 3">
    <name type="scientific">Bacillus amyloliquefaciens (strain ATCC 23350 / DSM 7 / BCRC 11601 / CCUG 28519 / NBRC 15535 / NRRL B-14393 / F)</name>
    <dbReference type="NCBI Taxonomy" id="692420"/>
    <lineage>
        <taxon>Bacteria</taxon>
        <taxon>Bacillati</taxon>
        <taxon>Bacillota</taxon>
        <taxon>Bacilli</taxon>
        <taxon>Bacillales</taxon>
        <taxon>Bacillaceae</taxon>
        <taxon>Bacillus</taxon>
        <taxon>Bacillus amyloliquefaciens group</taxon>
    </lineage>
</organism>
<keyword evidence="3" id="KW-1185">Reference proteome</keyword>
<keyword evidence="1" id="KW-1133">Transmembrane helix</keyword>
<dbReference type="EMBL" id="FN597644">
    <property type="protein sequence ID" value="CBI42057.1"/>
    <property type="molecule type" value="Genomic_DNA"/>
</dbReference>
<accession>A0A9P1JFW1</accession>
<keyword evidence="1" id="KW-0472">Membrane</keyword>
<reference evidence="2 3" key="1">
    <citation type="journal article" date="2011" name="Int. J. Syst. Evol. Microbiol.">
        <title>Relationship of Bacillus amyloliquefaciens clades associated with strains DSM 7T and FZB42T: a proposal for Bacillus amyloliquefaciens subsp. amyloliquefaciens subsp. nov. and Bacillus amyloliquefaciens subsp. plantarum subsp. nov. based on complete genome sequence comparisons.</title>
        <authorList>
            <person name="Borriss R."/>
            <person name="Chen X.H."/>
            <person name="Rueckert C."/>
            <person name="Blom J."/>
            <person name="Becker A."/>
            <person name="Baumgarth B."/>
            <person name="Fan B."/>
            <person name="Pukall R."/>
            <person name="Schumann P."/>
            <person name="Sproer C."/>
            <person name="Junge H."/>
            <person name="Vater J."/>
            <person name="Puhler A."/>
            <person name="Klenk H.P."/>
        </authorList>
    </citation>
    <scope>NUCLEOTIDE SEQUENCE [LARGE SCALE GENOMIC DNA]</scope>
    <source>
        <strain evidence="3">DSM 7</strain>
    </source>
</reference>
<reference evidence="3" key="2">
    <citation type="journal article" date="2011" name="J. Biotechnol.">
        <title>Genome sequence of B. amyloliquefaciens type strain DSM7(T) reveals differences to plant-associated B. amyloliquefaciens FZB42.</title>
        <authorList>
            <person name="Ruckert C."/>
            <person name="Blom J."/>
            <person name="Chen X."/>
            <person name="Reva O."/>
            <person name="Borriss R."/>
        </authorList>
    </citation>
    <scope>NUCLEOTIDE SEQUENCE [LARGE SCALE GENOMIC DNA]</scope>
    <source>
        <strain evidence="3">DSM 7</strain>
    </source>
</reference>
<dbReference type="AlphaFoldDB" id="A0A9P1JFW1"/>
<keyword evidence="1" id="KW-0812">Transmembrane</keyword>
<evidence type="ECO:0000256" key="1">
    <source>
        <dbReference type="SAM" id="Phobius"/>
    </source>
</evidence>
<dbReference type="KEGG" id="bao:BAMF_0931"/>
<evidence type="ECO:0000313" key="2">
    <source>
        <dbReference type="EMBL" id="CBI42057.1"/>
    </source>
</evidence>
<sequence>MKRINTTEILLIVVLVSWIASMNFAKLSALDYIGIGSAIVFFVLLLLRRKGGVENDA</sequence>